<dbReference type="RefSeq" id="XP_028519393.1">
    <property type="nucleotide sequence ID" value="XM_028663592.1"/>
</dbReference>
<dbReference type="InterPro" id="IPR000421">
    <property type="entry name" value="FA58C"/>
</dbReference>
<dbReference type="PANTHER" id="PTHR24543">
    <property type="entry name" value="MULTICOPPER OXIDASE-RELATED"/>
    <property type="match status" value="1"/>
</dbReference>
<accession>A0A913YWF3</accession>
<dbReference type="Pfam" id="PF00754">
    <property type="entry name" value="F5_F8_type_C"/>
    <property type="match status" value="1"/>
</dbReference>
<dbReference type="AlphaFoldDB" id="A0A913YWF3"/>
<dbReference type="InterPro" id="IPR008979">
    <property type="entry name" value="Galactose-bd-like_sf"/>
</dbReference>
<organism evidence="2 3">
    <name type="scientific">Exaiptasia diaphana</name>
    <name type="common">Tropical sea anemone</name>
    <name type="synonym">Aiptasia pulchella</name>
    <dbReference type="NCBI Taxonomy" id="2652724"/>
    <lineage>
        <taxon>Eukaryota</taxon>
        <taxon>Metazoa</taxon>
        <taxon>Cnidaria</taxon>
        <taxon>Anthozoa</taxon>
        <taxon>Hexacorallia</taxon>
        <taxon>Actiniaria</taxon>
        <taxon>Aiptasiidae</taxon>
        <taxon>Exaiptasia</taxon>
    </lineage>
</organism>
<evidence type="ECO:0000313" key="3">
    <source>
        <dbReference type="Proteomes" id="UP000887567"/>
    </source>
</evidence>
<name>A0A913YWF3_EXADI</name>
<sequence length="219" mass="24236">MYEKLEPLCLGTVGCNDTISTDCCRFLKAQNQCAGDLGKFCQLTCFKCGFTDNPTITAATTAPPTAPPTATQKCDEPLGMKSKAIQDDRITASSSQSFFRYKPWSARLNLMATSGWIPLKARQGEWLQVDLGKPDRRVTGIATRGTTQYWTTGYSLQYSQDGKNFEDYNSGEVLKGNTDGVSVVKHVLKFYQSSAKDLAQNISSPTNRAIRLQIRYLTN</sequence>
<feature type="domain" description="F5/8 type C" evidence="1">
    <location>
        <begin position="74"/>
        <end position="219"/>
    </location>
</feature>
<evidence type="ECO:0000259" key="1">
    <source>
        <dbReference type="PROSITE" id="PS50022"/>
    </source>
</evidence>
<dbReference type="Gene3D" id="2.60.120.260">
    <property type="entry name" value="Galactose-binding domain-like"/>
    <property type="match status" value="1"/>
</dbReference>
<dbReference type="CDD" id="cd00057">
    <property type="entry name" value="FA58C"/>
    <property type="match status" value="1"/>
</dbReference>
<dbReference type="PROSITE" id="PS50022">
    <property type="entry name" value="FA58C_3"/>
    <property type="match status" value="1"/>
</dbReference>
<evidence type="ECO:0000313" key="2">
    <source>
        <dbReference type="EnsemblMetazoa" id="XP_028519393.1"/>
    </source>
</evidence>
<protein>
    <recommendedName>
        <fullName evidence="1">F5/8 type C domain-containing protein</fullName>
    </recommendedName>
</protein>
<dbReference type="KEGG" id="epa:114576607"/>
<reference evidence="2" key="1">
    <citation type="submission" date="2022-11" db="UniProtKB">
        <authorList>
            <consortium name="EnsemblMetazoa"/>
        </authorList>
    </citation>
    <scope>IDENTIFICATION</scope>
</reference>
<dbReference type="OrthoDB" id="6369184at2759"/>
<dbReference type="EnsemblMetazoa" id="XM_028663592.1">
    <property type="protein sequence ID" value="XP_028519393.1"/>
    <property type="gene ID" value="LOC114576607"/>
</dbReference>
<proteinExistence type="predicted"/>
<dbReference type="Proteomes" id="UP000887567">
    <property type="component" value="Unplaced"/>
</dbReference>
<dbReference type="SUPFAM" id="SSF49785">
    <property type="entry name" value="Galactose-binding domain-like"/>
    <property type="match status" value="1"/>
</dbReference>
<dbReference type="GeneID" id="114576607"/>
<keyword evidence="3" id="KW-1185">Reference proteome</keyword>